<gene>
    <name evidence="1" type="ORF">LCGC14_0358140</name>
</gene>
<organism evidence="1">
    <name type="scientific">marine sediment metagenome</name>
    <dbReference type="NCBI Taxonomy" id="412755"/>
    <lineage>
        <taxon>unclassified sequences</taxon>
        <taxon>metagenomes</taxon>
        <taxon>ecological metagenomes</taxon>
    </lineage>
</organism>
<name>A0A0F9WH10_9ZZZZ</name>
<proteinExistence type="predicted"/>
<accession>A0A0F9WH10</accession>
<protein>
    <submittedName>
        <fullName evidence="1">Uncharacterized protein</fullName>
    </submittedName>
</protein>
<reference evidence="1" key="1">
    <citation type="journal article" date="2015" name="Nature">
        <title>Complex archaea that bridge the gap between prokaryotes and eukaryotes.</title>
        <authorList>
            <person name="Spang A."/>
            <person name="Saw J.H."/>
            <person name="Jorgensen S.L."/>
            <person name="Zaremba-Niedzwiedzka K."/>
            <person name="Martijn J."/>
            <person name="Lind A.E."/>
            <person name="van Eijk R."/>
            <person name="Schleper C."/>
            <person name="Guy L."/>
            <person name="Ettema T.J."/>
        </authorList>
    </citation>
    <scope>NUCLEOTIDE SEQUENCE</scope>
</reference>
<dbReference type="EMBL" id="LAZR01000275">
    <property type="protein sequence ID" value="KKN77688.1"/>
    <property type="molecule type" value="Genomic_DNA"/>
</dbReference>
<sequence>MSLFKRKQGGLMKMAAKNAPALIPAISPDIQGVNAYRLLDTEQKAILHYALKDVLKDKGIGTLEIQSCIRGLGSLCWAFEKKTKFNRKPAMKIWPRKTIKIDFITRAKQKLGIR</sequence>
<dbReference type="AlphaFoldDB" id="A0A0F9WH10"/>
<comment type="caution">
    <text evidence="1">The sequence shown here is derived from an EMBL/GenBank/DDBJ whole genome shotgun (WGS) entry which is preliminary data.</text>
</comment>
<evidence type="ECO:0000313" key="1">
    <source>
        <dbReference type="EMBL" id="KKN77688.1"/>
    </source>
</evidence>